<dbReference type="GO" id="GO:0005634">
    <property type="term" value="C:nucleus"/>
    <property type="evidence" value="ECO:0007669"/>
    <property type="project" value="UniProtKB-SubCell"/>
</dbReference>
<evidence type="ECO:0000256" key="3">
    <source>
        <dbReference type="ARBA" id="ARBA00023242"/>
    </source>
</evidence>
<evidence type="ECO:0000256" key="2">
    <source>
        <dbReference type="ARBA" id="ARBA00023125"/>
    </source>
</evidence>
<feature type="region of interest" description="Disordered" evidence="5">
    <location>
        <begin position="153"/>
        <end position="205"/>
    </location>
</feature>
<dbReference type="InParanoid" id="Q6CXV2"/>
<dbReference type="InterPro" id="IPR000232">
    <property type="entry name" value="HSF_DNA-bd"/>
</dbReference>
<evidence type="ECO:0000259" key="6">
    <source>
        <dbReference type="PROSITE" id="PS00434"/>
    </source>
</evidence>
<keyword evidence="8" id="KW-1185">Reference proteome</keyword>
<comment type="similarity">
    <text evidence="4">Belongs to the HSF family.</text>
</comment>
<evidence type="ECO:0000256" key="4">
    <source>
        <dbReference type="RuleBase" id="RU004020"/>
    </source>
</evidence>
<dbReference type="AlphaFoldDB" id="Q6CXV2"/>
<gene>
    <name evidence="7" type="ORF">KLLA0_A05368g</name>
</gene>
<feature type="region of interest" description="Disordered" evidence="5">
    <location>
        <begin position="390"/>
        <end position="412"/>
    </location>
</feature>
<feature type="compositionally biased region" description="Polar residues" evidence="5">
    <location>
        <begin position="169"/>
        <end position="186"/>
    </location>
</feature>
<accession>Q6CXV2</accession>
<dbReference type="InterPro" id="IPR036388">
    <property type="entry name" value="WH-like_DNA-bd_sf"/>
</dbReference>
<dbReference type="HOGENOM" id="CLU_034478_2_0_1"/>
<proteinExistence type="inferred from homology"/>
<evidence type="ECO:0000313" key="7">
    <source>
        <dbReference type="EMBL" id="CAH02825.1"/>
    </source>
</evidence>
<evidence type="ECO:0000313" key="8">
    <source>
        <dbReference type="Proteomes" id="UP000000598"/>
    </source>
</evidence>
<feature type="domain" description="HSF-type DNA-binding" evidence="6">
    <location>
        <begin position="47"/>
        <end position="71"/>
    </location>
</feature>
<evidence type="ECO:0000256" key="5">
    <source>
        <dbReference type="SAM" id="MobiDB-lite"/>
    </source>
</evidence>
<organism evidence="7 8">
    <name type="scientific">Kluyveromyces lactis (strain ATCC 8585 / CBS 2359 / DSM 70799 / NBRC 1267 / NRRL Y-1140 / WM37)</name>
    <name type="common">Yeast</name>
    <name type="synonym">Candida sphaerica</name>
    <dbReference type="NCBI Taxonomy" id="284590"/>
    <lineage>
        <taxon>Eukaryota</taxon>
        <taxon>Fungi</taxon>
        <taxon>Dikarya</taxon>
        <taxon>Ascomycota</taxon>
        <taxon>Saccharomycotina</taxon>
        <taxon>Saccharomycetes</taxon>
        <taxon>Saccharomycetales</taxon>
        <taxon>Saccharomycetaceae</taxon>
        <taxon>Kluyveromyces</taxon>
    </lineage>
</organism>
<dbReference type="GO" id="GO:0043565">
    <property type="term" value="F:sequence-specific DNA binding"/>
    <property type="evidence" value="ECO:0007669"/>
    <property type="project" value="InterPro"/>
</dbReference>
<dbReference type="OMA" id="PTHIIKS"/>
<protein>
    <submittedName>
        <fullName evidence="7">KLLA0A05368p</fullName>
    </submittedName>
</protein>
<dbReference type="eggNOG" id="KOG0627">
    <property type="taxonomic scope" value="Eukaryota"/>
</dbReference>
<sequence length="412" mass="45118">MHSKTFIHQLHHILMQDELIEWIRWSEDDESMFIIKPNAPNFSSKVLKRFFKHGNVSSFVRQLHMYGFHKLPHSASSTLAASGADNNGATASTNNATSKSEIEWKFTHHSHDFCKSASEAQLKRIHRKSNNLGKDGKRRNVLSPVCVSYLGSSQDPTANANLPAELSRKSSGPVQPTHMSQTSNSPVHPLPSGSPLLQQPQPIHQHQLSIPTSVPGPIRQASLPTTNPTIPAMPTIPPPPMNGAPLPITSPIPRMLGTPYYSISPYPSVSSHAGLGPSSTALQTHTLFQYEQNLGILLRSMLQMCDVLSADDSNIQEHLQRLKLFKLELMTTESNWNTLMANNSMTTKSSTASASTTASAVNRFNSYGSLESQKNSIFSNPRFSKVQKVSLGGTTTQFPEGSGSVSQEYGPK</sequence>
<dbReference type="InterPro" id="IPR036390">
    <property type="entry name" value="WH_DNA-bd_sf"/>
</dbReference>
<name>Q6CXV2_KLULA</name>
<dbReference type="PROSITE" id="PS00434">
    <property type="entry name" value="HSF_DOMAIN"/>
    <property type="match status" value="1"/>
</dbReference>
<dbReference type="KEGG" id="kla:KLLA0_A05368g"/>
<evidence type="ECO:0000256" key="1">
    <source>
        <dbReference type="ARBA" id="ARBA00004123"/>
    </source>
</evidence>
<dbReference type="Gene3D" id="1.10.10.10">
    <property type="entry name" value="Winged helix-like DNA-binding domain superfamily/Winged helix DNA-binding domain"/>
    <property type="match status" value="1"/>
</dbReference>
<dbReference type="GO" id="GO:0003700">
    <property type="term" value="F:DNA-binding transcription factor activity"/>
    <property type="evidence" value="ECO:0007669"/>
    <property type="project" value="InterPro"/>
</dbReference>
<keyword evidence="3" id="KW-0539">Nucleus</keyword>
<dbReference type="Pfam" id="PF00447">
    <property type="entry name" value="HSF_DNA-bind"/>
    <property type="match status" value="1"/>
</dbReference>
<keyword evidence="2" id="KW-0238">DNA-binding</keyword>
<dbReference type="PaxDb" id="284590-Q6CXV2"/>
<dbReference type="PANTHER" id="PTHR10015:SF409">
    <property type="entry name" value="PROTEIN MGA1"/>
    <property type="match status" value="1"/>
</dbReference>
<comment type="subcellular location">
    <subcellularLocation>
        <location evidence="1">Nucleus</location>
    </subcellularLocation>
</comment>
<dbReference type="SMART" id="SM00415">
    <property type="entry name" value="HSF"/>
    <property type="match status" value="1"/>
</dbReference>
<dbReference type="SUPFAM" id="SSF46785">
    <property type="entry name" value="Winged helix' DNA-binding domain"/>
    <property type="match status" value="1"/>
</dbReference>
<feature type="compositionally biased region" description="Low complexity" evidence="5">
    <location>
        <begin position="190"/>
        <end position="205"/>
    </location>
</feature>
<dbReference type="Proteomes" id="UP000000598">
    <property type="component" value="Chromosome A"/>
</dbReference>
<dbReference type="PANTHER" id="PTHR10015">
    <property type="entry name" value="HEAT SHOCK TRANSCRIPTION FACTOR"/>
    <property type="match status" value="1"/>
</dbReference>
<dbReference type="PRINTS" id="PR00056">
    <property type="entry name" value="HSFDOMAIN"/>
</dbReference>
<dbReference type="EMBL" id="CR382121">
    <property type="protein sequence ID" value="CAH02825.1"/>
    <property type="molecule type" value="Genomic_DNA"/>
</dbReference>
<dbReference type="STRING" id="284590.Q6CXV2"/>
<feature type="compositionally biased region" description="Polar residues" evidence="5">
    <location>
        <begin position="392"/>
        <end position="412"/>
    </location>
</feature>
<reference evidence="7 8" key="1">
    <citation type="journal article" date="2004" name="Nature">
        <title>Genome evolution in yeasts.</title>
        <authorList>
            <consortium name="Genolevures"/>
            <person name="Dujon B."/>
            <person name="Sherman D."/>
            <person name="Fischer G."/>
            <person name="Durrens P."/>
            <person name="Casaregola S."/>
            <person name="Lafontaine I."/>
            <person name="de Montigny J."/>
            <person name="Marck C."/>
            <person name="Neuveglise C."/>
            <person name="Talla E."/>
            <person name="Goffard N."/>
            <person name="Frangeul L."/>
            <person name="Aigle M."/>
            <person name="Anthouard V."/>
            <person name="Babour A."/>
            <person name="Barbe V."/>
            <person name="Barnay S."/>
            <person name="Blanchin S."/>
            <person name="Beckerich J.M."/>
            <person name="Beyne E."/>
            <person name="Bleykasten C."/>
            <person name="Boisrame A."/>
            <person name="Boyer J."/>
            <person name="Cattolico L."/>
            <person name="Confanioleri F."/>
            <person name="de Daruvar A."/>
            <person name="Despons L."/>
            <person name="Fabre E."/>
            <person name="Fairhead C."/>
            <person name="Ferry-Dumazet H."/>
            <person name="Groppi A."/>
            <person name="Hantraye F."/>
            <person name="Hennequin C."/>
            <person name="Jauniaux N."/>
            <person name="Joyet P."/>
            <person name="Kachouri R."/>
            <person name="Kerrest A."/>
            <person name="Koszul R."/>
            <person name="Lemaire M."/>
            <person name="Lesur I."/>
            <person name="Ma L."/>
            <person name="Muller H."/>
            <person name="Nicaud J.M."/>
            <person name="Nikolski M."/>
            <person name="Oztas S."/>
            <person name="Ozier-Kalogeropoulos O."/>
            <person name="Pellenz S."/>
            <person name="Potier S."/>
            <person name="Richard G.F."/>
            <person name="Straub M.L."/>
            <person name="Suleau A."/>
            <person name="Swennene D."/>
            <person name="Tekaia F."/>
            <person name="Wesolowski-Louvel M."/>
            <person name="Westhof E."/>
            <person name="Wirth B."/>
            <person name="Zeniou-Meyer M."/>
            <person name="Zivanovic I."/>
            <person name="Bolotin-Fukuhara M."/>
            <person name="Thierry A."/>
            <person name="Bouchier C."/>
            <person name="Caudron B."/>
            <person name="Scarpelli C."/>
            <person name="Gaillardin C."/>
            <person name="Weissenbach J."/>
            <person name="Wincker P."/>
            <person name="Souciet J.L."/>
        </authorList>
    </citation>
    <scope>NUCLEOTIDE SEQUENCE [LARGE SCALE GENOMIC DNA]</scope>
    <source>
        <strain evidence="8">ATCC 8585 / CBS 2359 / DSM 70799 / NBRC 1267 / NRRL Y-1140 / WM37</strain>
    </source>
</reference>